<accession>A0ABM0PRJ4</accession>
<dbReference type="InterPro" id="IPR012337">
    <property type="entry name" value="RNaseH-like_sf"/>
</dbReference>
<organism evidence="10 11">
    <name type="scientific">Prunus mume</name>
    <name type="common">Japanese apricot</name>
    <name type="synonym">Armeniaca mume</name>
    <dbReference type="NCBI Taxonomy" id="102107"/>
    <lineage>
        <taxon>Eukaryota</taxon>
        <taxon>Viridiplantae</taxon>
        <taxon>Streptophyta</taxon>
        <taxon>Embryophyta</taxon>
        <taxon>Tracheophyta</taxon>
        <taxon>Spermatophyta</taxon>
        <taxon>Magnoliopsida</taxon>
        <taxon>eudicotyledons</taxon>
        <taxon>Gunneridae</taxon>
        <taxon>Pentapetalae</taxon>
        <taxon>rosids</taxon>
        <taxon>fabids</taxon>
        <taxon>Rosales</taxon>
        <taxon>Rosaceae</taxon>
        <taxon>Amygdaloideae</taxon>
        <taxon>Amygdaleae</taxon>
        <taxon>Prunus</taxon>
    </lineage>
</organism>
<evidence type="ECO:0000256" key="1">
    <source>
        <dbReference type="ARBA" id="ARBA00012493"/>
    </source>
</evidence>
<dbReference type="Pfam" id="PF03732">
    <property type="entry name" value="Retrotrans_gag"/>
    <property type="match status" value="1"/>
</dbReference>
<evidence type="ECO:0000256" key="2">
    <source>
        <dbReference type="ARBA" id="ARBA00022679"/>
    </source>
</evidence>
<dbReference type="InterPro" id="IPR050951">
    <property type="entry name" value="Retrovirus_Pol_polyprotein"/>
</dbReference>
<dbReference type="SUPFAM" id="SSF56672">
    <property type="entry name" value="DNA/RNA polymerases"/>
    <property type="match status" value="1"/>
</dbReference>
<dbReference type="CDD" id="cd09274">
    <property type="entry name" value="RNase_HI_RT_Ty3"/>
    <property type="match status" value="1"/>
</dbReference>
<dbReference type="InterPro" id="IPR001584">
    <property type="entry name" value="Integrase_cat-core"/>
</dbReference>
<evidence type="ECO:0000256" key="4">
    <source>
        <dbReference type="ARBA" id="ARBA00022722"/>
    </source>
</evidence>
<reference evidence="11" key="2">
    <citation type="submission" date="2025-08" db="UniProtKB">
        <authorList>
            <consortium name="RefSeq"/>
        </authorList>
    </citation>
    <scope>IDENTIFICATION</scope>
</reference>
<dbReference type="Proteomes" id="UP000694861">
    <property type="component" value="Unplaced"/>
</dbReference>
<dbReference type="RefSeq" id="XP_008243391.1">
    <property type="nucleotide sequence ID" value="XM_008245169.1"/>
</dbReference>
<evidence type="ECO:0000256" key="6">
    <source>
        <dbReference type="ARBA" id="ARBA00022801"/>
    </source>
</evidence>
<evidence type="ECO:0000256" key="5">
    <source>
        <dbReference type="ARBA" id="ARBA00022759"/>
    </source>
</evidence>
<dbReference type="PANTHER" id="PTHR37984">
    <property type="entry name" value="PROTEIN CBG26694"/>
    <property type="match status" value="1"/>
</dbReference>
<feature type="region of interest" description="Disordered" evidence="8">
    <location>
        <begin position="358"/>
        <end position="379"/>
    </location>
</feature>
<dbReference type="CDD" id="cd00303">
    <property type="entry name" value="retropepsin_like"/>
    <property type="match status" value="1"/>
</dbReference>
<dbReference type="InterPro" id="IPR005162">
    <property type="entry name" value="Retrotrans_gag_dom"/>
</dbReference>
<dbReference type="PANTHER" id="PTHR37984:SF5">
    <property type="entry name" value="PROTEIN NYNRIN-LIKE"/>
    <property type="match status" value="1"/>
</dbReference>
<dbReference type="SUPFAM" id="SSF53098">
    <property type="entry name" value="Ribonuclease H-like"/>
    <property type="match status" value="1"/>
</dbReference>
<dbReference type="Gene3D" id="2.40.70.10">
    <property type="entry name" value="Acid Proteases"/>
    <property type="match status" value="1"/>
</dbReference>
<evidence type="ECO:0000259" key="9">
    <source>
        <dbReference type="PROSITE" id="PS50994"/>
    </source>
</evidence>
<evidence type="ECO:0000256" key="3">
    <source>
        <dbReference type="ARBA" id="ARBA00022695"/>
    </source>
</evidence>
<gene>
    <name evidence="11" type="primary">LOC103341623</name>
</gene>
<keyword evidence="2" id="KW-0808">Transferase</keyword>
<dbReference type="InterPro" id="IPR041373">
    <property type="entry name" value="RT_RNaseH"/>
</dbReference>
<dbReference type="Pfam" id="PF00665">
    <property type="entry name" value="rve"/>
    <property type="match status" value="1"/>
</dbReference>
<dbReference type="PROSITE" id="PS50994">
    <property type="entry name" value="INTEGRASE"/>
    <property type="match status" value="1"/>
</dbReference>
<evidence type="ECO:0000256" key="7">
    <source>
        <dbReference type="ARBA" id="ARBA00022918"/>
    </source>
</evidence>
<dbReference type="EC" id="2.7.7.49" evidence="1"/>
<keyword evidence="6" id="KW-0378">Hydrolase</keyword>
<evidence type="ECO:0000313" key="11">
    <source>
        <dbReference type="RefSeq" id="XP_008243391.1"/>
    </source>
</evidence>
<keyword evidence="4" id="KW-0540">Nuclease</keyword>
<dbReference type="Gene3D" id="3.10.10.10">
    <property type="entry name" value="HIV Type 1 Reverse Transcriptase, subunit A, domain 1"/>
    <property type="match status" value="1"/>
</dbReference>
<evidence type="ECO:0000256" key="8">
    <source>
        <dbReference type="SAM" id="MobiDB-lite"/>
    </source>
</evidence>
<dbReference type="GeneID" id="103341623"/>
<keyword evidence="10" id="KW-1185">Reference proteome</keyword>
<dbReference type="InterPro" id="IPR043128">
    <property type="entry name" value="Rev_trsase/Diguanyl_cyclase"/>
</dbReference>
<keyword evidence="3" id="KW-0548">Nucleotidyltransferase</keyword>
<dbReference type="InterPro" id="IPR043502">
    <property type="entry name" value="DNA/RNA_pol_sf"/>
</dbReference>
<evidence type="ECO:0000313" key="10">
    <source>
        <dbReference type="Proteomes" id="UP000694861"/>
    </source>
</evidence>
<proteinExistence type="predicted"/>
<dbReference type="Gene3D" id="3.30.420.10">
    <property type="entry name" value="Ribonuclease H-like superfamily/Ribonuclease H"/>
    <property type="match status" value="1"/>
</dbReference>
<dbReference type="InterPro" id="IPR021109">
    <property type="entry name" value="Peptidase_aspartic_dom_sf"/>
</dbReference>
<reference evidence="10" key="1">
    <citation type="journal article" date="2012" name="Nat. Commun.">
        <title>The genome of Prunus mume.</title>
        <authorList>
            <person name="Zhang Q."/>
            <person name="Chen W."/>
            <person name="Sun L."/>
            <person name="Zhao F."/>
            <person name="Huang B."/>
            <person name="Yang W."/>
            <person name="Tao Y."/>
            <person name="Wang J."/>
            <person name="Yuan Z."/>
            <person name="Fan G."/>
            <person name="Xing Z."/>
            <person name="Han C."/>
            <person name="Pan H."/>
            <person name="Zhong X."/>
            <person name="Shi W."/>
            <person name="Liang X."/>
            <person name="Du D."/>
            <person name="Sun F."/>
            <person name="Xu Z."/>
            <person name="Hao R."/>
            <person name="Lv T."/>
            <person name="Lv Y."/>
            <person name="Zheng Z."/>
            <person name="Sun M."/>
            <person name="Luo L."/>
            <person name="Cai M."/>
            <person name="Gao Y."/>
            <person name="Wang J."/>
            <person name="Yin Y."/>
            <person name="Xu X."/>
            <person name="Cheng T."/>
            <person name="Wang J."/>
        </authorList>
    </citation>
    <scope>NUCLEOTIDE SEQUENCE [LARGE SCALE GENOMIC DNA]</scope>
</reference>
<keyword evidence="7" id="KW-0695">RNA-directed DNA polymerase</keyword>
<dbReference type="Pfam" id="PF17917">
    <property type="entry name" value="RT_RNaseH"/>
    <property type="match status" value="1"/>
</dbReference>
<protein>
    <recommendedName>
        <fullName evidence="1">RNA-directed DNA polymerase</fullName>
        <ecNumber evidence="1">2.7.7.49</ecNumber>
    </recommendedName>
</protein>
<dbReference type="Pfam" id="PF00078">
    <property type="entry name" value="RVT_1"/>
    <property type="match status" value="1"/>
</dbReference>
<keyword evidence="5" id="KW-0255">Endonuclease</keyword>
<dbReference type="CDD" id="cd01647">
    <property type="entry name" value="RT_LTR"/>
    <property type="match status" value="1"/>
</dbReference>
<name>A0ABM0PRJ4_PRUMU</name>
<dbReference type="InterPro" id="IPR000477">
    <property type="entry name" value="RT_dom"/>
</dbReference>
<dbReference type="Gene3D" id="3.30.70.270">
    <property type="match status" value="2"/>
</dbReference>
<feature type="domain" description="Integrase catalytic" evidence="9">
    <location>
        <begin position="1408"/>
        <end position="1575"/>
    </location>
</feature>
<dbReference type="InterPro" id="IPR036397">
    <property type="entry name" value="RNaseH_sf"/>
</dbReference>
<sequence length="1724" mass="196107">MVSTRFQGQELVPFDPEIEKTFRELCHINQQAFDTDLESDTESMAANTKPLKEYSQPTILEEPSCITFPEIDDVSFELKSGTIGLLPSFYGKSNEDPNIHIKDFYIACGTVHIKGVSQEIVRLRLFPFTLKDKAKSWFTSLPAGSITSWEELAQKFMLKFFPATKTLLLRKEITNFEQKPQESFHECWERFCDLLQQCPHHGVETWMQMQIFYQGLTSASRNNVDAACGGALSEKDPKECFKTFERVAANSMQWGDDRFTRKITVHSVDTNPGFASASQVSNLEKKLENFMQSMTKFVSPSSVCAICSDNSHPTNNCPLSDLTQEQANQINSFQKPRHDPYSNTYNPGWKNHPNFSWSNNNPSEQRIYPQQKPVNPNEPREPTLKEIMTQFIQTQQQTNNNLQAGYQNCHAAIQKLEVQVSQIANIVNEREKGKLPSQPEINPRGQEHIKAIKTLRSGRTYEARPEDVSKAETEGKQAAEMELDVEDMNTLQPHPVPATTDVTEAPTAAIEPTKEPTAAAPSKERIYMPQVPFPQRLQKHKRDQQTMDILELFRNVQINIPLLDAVKQIPAYAKFLKDVCTNKRKFATHEKVMLSEECSAVLLKKLPPKLKDPGSFTISCIIGNLHIEKALIDLGASINLMPYSVFQQLGIGEIKPTSVSLQLADRSIKYPLGIVEDILIKVDQFVLPADFIILDMEEDREVPIIMGRPFMATAGTIIDVKKGLLSMTVQGQTVEFKVFEAIKKPVEMDECFCVDVVDTIAHTTFLANVNEDELLTCLANPELRSDSNEAQHLVAALDSTPIQFPRWRHTYEPLGTPSAPILPSVEIPPKLELKPLPEHLKYAFLGESDTLPVIIASDLTVTEEEKLLRVLREYKTALGWTIADIKGISPSMCMHRILLEDGSKATIDAQRRLNPNMKEVVRGEVLKLLDVGVIYPISDSKWVSPVQVVPKKSGITVVQNENNELVPTRMTTGWRVCIDYRKLNSSTRKDHFPLPFIDQMLERLAGHSHYCFLDGYSGYNQIPIAPEDQEKTTFTCPFGTFAYRRMPFGLCNAPATFQRCMMSIFSDMVERIIEVFMDDFSVFGDSFDTCLFNLKLVKGISVDKAKIDIIAKLPPPTSVKGVRSFLGHAGFYRRFIKDFSKISRPLCNLLAKDAIFEFDDSCLLAFNNLKKLLTSAPIITAPDWSFPFELMCDASDYAIGAVLGQRKEKLLHVIHYASRTLNDAQLNYSTTEKELLAIIFALEKFRSYLVGSKVIVYSDHAALKYLMTKKDAKPRLIRWILLLQEFDLEIRDKKGSENVVADHLSRLTPSHKEEVLPLNESFPDEQLFSVQHGVPWYADIVNYLVSGIIPADSNSQQKKKFLSMVKFYFWDEPYLYKHCPDQIIRRCLPENEQQTCDRCQRVGNISKKNEMPLQSILVVELFDVWGIDFMGPFPSSCSNKYILVAVDYVSKWVEAMACPTADAAVVMRFLKGFIFSRFGIPRVIISDGGKHFINRAFDKLMAKYHIHHRVSTPYHPQTSGQVEVSNREIKRILEKTVSASRKDWSLQLNDALWAYRTAYKTPIGMSPFRLVYGKACHLPMELEHKAYWAIKKLNFDIQAAGVKRKLQLNELEELRHEAYENARIYKEKTKKLHDQAISRKTFVTGEKVLLYNSKLRLFPGKLRSRWTGPFLVTQVSPHGAVEIQNMSTGTQFKVNGHRLKHYLESHFDPQEVVSFFDTIPSPCS</sequence>